<protein>
    <submittedName>
        <fullName evidence="2">Uncharacterized protein</fullName>
    </submittedName>
</protein>
<feature type="compositionally biased region" description="Basic and acidic residues" evidence="1">
    <location>
        <begin position="1"/>
        <end position="11"/>
    </location>
</feature>
<sequence>MLERETLDNRGEWTGWTRNGRTGSATIRGAKQSAAWTAFRQRIVDTETGRVVATHDPCGNVWTGRRRWVDAPADAEGEAG</sequence>
<gene>
    <name evidence="2" type="ORF">MM415B06018_0003</name>
</gene>
<proteinExistence type="predicted"/>
<feature type="region of interest" description="Disordered" evidence="1">
    <location>
        <begin position="1"/>
        <end position="24"/>
    </location>
</feature>
<name>A0A6M3LQU0_9ZZZZ</name>
<dbReference type="EMBL" id="MT143514">
    <property type="protein sequence ID" value="QJA97666.1"/>
    <property type="molecule type" value="Genomic_DNA"/>
</dbReference>
<reference evidence="2" key="1">
    <citation type="submission" date="2020-03" db="EMBL/GenBank/DDBJ databases">
        <title>The deep terrestrial virosphere.</title>
        <authorList>
            <person name="Holmfeldt K."/>
            <person name="Nilsson E."/>
            <person name="Simone D."/>
            <person name="Lopez-Fernandez M."/>
            <person name="Wu X."/>
            <person name="de Brujin I."/>
            <person name="Lundin D."/>
            <person name="Andersson A."/>
            <person name="Bertilsson S."/>
            <person name="Dopson M."/>
        </authorList>
    </citation>
    <scope>NUCLEOTIDE SEQUENCE</scope>
    <source>
        <strain evidence="2">MM415B06018</strain>
    </source>
</reference>
<evidence type="ECO:0000256" key="1">
    <source>
        <dbReference type="SAM" id="MobiDB-lite"/>
    </source>
</evidence>
<dbReference type="AlphaFoldDB" id="A0A6M3LQU0"/>
<organism evidence="2">
    <name type="scientific">viral metagenome</name>
    <dbReference type="NCBI Taxonomy" id="1070528"/>
    <lineage>
        <taxon>unclassified sequences</taxon>
        <taxon>metagenomes</taxon>
        <taxon>organismal metagenomes</taxon>
    </lineage>
</organism>
<evidence type="ECO:0000313" key="2">
    <source>
        <dbReference type="EMBL" id="QJA97666.1"/>
    </source>
</evidence>
<accession>A0A6M3LQU0</accession>